<feature type="non-terminal residue" evidence="13">
    <location>
        <position position="1"/>
    </location>
</feature>
<reference evidence="13 14" key="1">
    <citation type="journal article" name="Sci. Rep.">
        <title>Genome-scale phylogenetic analyses confirm Olpidium as the closest living zoosporic fungus to the non-flagellated, terrestrial fungi.</title>
        <authorList>
            <person name="Chang Y."/>
            <person name="Rochon D."/>
            <person name="Sekimoto S."/>
            <person name="Wang Y."/>
            <person name="Chovatia M."/>
            <person name="Sandor L."/>
            <person name="Salamov A."/>
            <person name="Grigoriev I.V."/>
            <person name="Stajich J.E."/>
            <person name="Spatafora J.W."/>
        </authorList>
    </citation>
    <scope>NUCLEOTIDE SEQUENCE [LARGE SCALE GENOMIC DNA]</scope>
    <source>
        <strain evidence="13">S191</strain>
    </source>
</reference>
<sequence>EVAGGDDDDDDDEEEAPEDGRSIATDTFECHYGDGRVLDMDERVAAVDRGAWKSVMYEDEALGQLTVMECLRQPEANHGAVDARAKVDWDELHVKKRLQKSWAKLAGPSQQGAQASGAVLDPLQRALFAHMNRYRDLSFADRNGGNSESIITAYCLHALNHVFKTRDRVLKNTSKISLAQAQDRDPGEIRDQGFTRPKVLILVPFKNGAKRVVDTIVALSGAEQVEQKKRFADEFGSPDEEKDPSKPADYWDTFAGNIDDHFRIGIKFTRKTLKLYSRFYASDILVASPLGLRMIIGSESDKKREYDFLSSIEVMILDQCEVFQMQNWQHVESIFDDMNQIPKEARDCDFSRVRGWYLDGRAAYLRQTLVFSGFRTPEINSLFNTRMKNVFGKVKTRREHEGSILDVVPRVKQVFTRIEPPSYAALDDFRFKHFTEKTLPALCHSSLSQSHTLIFIPSYFDFVRVRNHFLAEEISFGALSEYTSKGDMSRARGDFFHGRRKFLLVTERFHFFRRYKIRGARRVVFYAPPDHPQFYSEFVNFLALPLARGGRGGGGERAPEREHEDGLPSAGPAGAVGVIFSRFDRLRVERIVGSARVAKMTGDEKSVFVFV</sequence>
<evidence type="ECO:0000256" key="10">
    <source>
        <dbReference type="SAM" id="MobiDB-lite"/>
    </source>
</evidence>
<dbReference type="InterPro" id="IPR027417">
    <property type="entry name" value="P-loop_NTPase"/>
</dbReference>
<dbReference type="InterPro" id="IPR010678">
    <property type="entry name" value="UTP25"/>
</dbReference>
<comment type="caution">
    <text evidence="13">The sequence shown here is derived from an EMBL/GenBank/DDBJ whole genome shotgun (WGS) entry which is preliminary data.</text>
</comment>
<comment type="function">
    <text evidence="1 9">DEAD-box RNA helicase-like protein required for pre-18S rRNA processing, specifically at sites A0, A1, and A2.</text>
</comment>
<organism evidence="13 14">
    <name type="scientific">Olpidium bornovanus</name>
    <dbReference type="NCBI Taxonomy" id="278681"/>
    <lineage>
        <taxon>Eukaryota</taxon>
        <taxon>Fungi</taxon>
        <taxon>Fungi incertae sedis</taxon>
        <taxon>Olpidiomycota</taxon>
        <taxon>Olpidiomycotina</taxon>
        <taxon>Olpidiomycetes</taxon>
        <taxon>Olpidiales</taxon>
        <taxon>Olpidiaceae</taxon>
        <taxon>Olpidium</taxon>
    </lineage>
</organism>
<dbReference type="PANTHER" id="PTHR12933">
    <property type="entry name" value="ORF PROTEIN-RELATED"/>
    <property type="match status" value="1"/>
</dbReference>
<keyword evidence="7 9" id="KW-0698">rRNA processing</keyword>
<evidence type="ECO:0000313" key="14">
    <source>
        <dbReference type="Proteomes" id="UP000673691"/>
    </source>
</evidence>
<dbReference type="GO" id="GO:0034511">
    <property type="term" value="F:U3 snoRNA binding"/>
    <property type="evidence" value="ECO:0007669"/>
    <property type="project" value="InterPro"/>
</dbReference>
<evidence type="ECO:0000259" key="11">
    <source>
        <dbReference type="Pfam" id="PF06862"/>
    </source>
</evidence>
<comment type="subcellular location">
    <subcellularLocation>
        <location evidence="2 9">Nucleus</location>
        <location evidence="2 9">Nucleolus</location>
    </subcellularLocation>
</comment>
<protein>
    <recommendedName>
        <fullName evidence="5 9">U3 small nucleolar RNA-associated protein 25</fullName>
        <shortName evidence="9">U3 snoRNA-associated protein 25</shortName>
    </recommendedName>
</protein>
<evidence type="ECO:0000256" key="9">
    <source>
        <dbReference type="RuleBase" id="RU365070"/>
    </source>
</evidence>
<keyword evidence="8 9" id="KW-0539">Nucleus</keyword>
<name>A0A8H7ZXU5_9FUNG</name>
<dbReference type="InterPro" id="IPR053940">
    <property type="entry name" value="UTP25_NTPase-like"/>
</dbReference>
<comment type="subunit">
    <text evidence="4 9">Component of the ribosomal small subunit (SSU) processome composed of at least 40 protein subunits and snoRNA U3.</text>
</comment>
<dbReference type="GO" id="GO:0019843">
    <property type="term" value="F:rRNA binding"/>
    <property type="evidence" value="ECO:0007669"/>
    <property type="project" value="TreeGrafter"/>
</dbReference>
<comment type="similarity">
    <text evidence="3 9">Belongs to the UTP25 family.</text>
</comment>
<dbReference type="AlphaFoldDB" id="A0A8H7ZXU5"/>
<evidence type="ECO:0000256" key="2">
    <source>
        <dbReference type="ARBA" id="ARBA00004604"/>
    </source>
</evidence>
<accession>A0A8H7ZXU5</accession>
<dbReference type="GO" id="GO:0032040">
    <property type="term" value="C:small-subunit processome"/>
    <property type="evidence" value="ECO:0007669"/>
    <property type="project" value="TreeGrafter"/>
</dbReference>
<keyword evidence="6 9" id="KW-0690">Ribosome biogenesis</keyword>
<feature type="domain" description="UTP25 C-terminal" evidence="11">
    <location>
        <begin position="404"/>
        <end position="610"/>
    </location>
</feature>
<dbReference type="Pfam" id="PF06862">
    <property type="entry name" value="Utp25_C"/>
    <property type="match status" value="1"/>
</dbReference>
<dbReference type="FunFam" id="3.40.50.300:FF:002356">
    <property type="entry name" value="U3 small nucleolar RNA-associated protein 25"/>
    <property type="match status" value="1"/>
</dbReference>
<proteinExistence type="inferred from homology"/>
<dbReference type="Gene3D" id="3.40.50.300">
    <property type="entry name" value="P-loop containing nucleotide triphosphate hydrolases"/>
    <property type="match status" value="1"/>
</dbReference>
<dbReference type="PANTHER" id="PTHR12933:SF0">
    <property type="entry name" value="U3 SMALL NUCLEOLAR RNA-ASSOCIATED PROTEIN 25 HOMOLOG"/>
    <property type="match status" value="1"/>
</dbReference>
<dbReference type="OrthoDB" id="10264378at2759"/>
<dbReference type="EMBL" id="JAEFCI010003615">
    <property type="protein sequence ID" value="KAG5461459.1"/>
    <property type="molecule type" value="Genomic_DNA"/>
</dbReference>
<evidence type="ECO:0000259" key="12">
    <source>
        <dbReference type="Pfam" id="PF22916"/>
    </source>
</evidence>
<evidence type="ECO:0000256" key="6">
    <source>
        <dbReference type="ARBA" id="ARBA00022517"/>
    </source>
</evidence>
<evidence type="ECO:0000256" key="4">
    <source>
        <dbReference type="ARBA" id="ARBA00011192"/>
    </source>
</evidence>
<dbReference type="GO" id="GO:0000462">
    <property type="term" value="P:maturation of SSU-rRNA from tricistronic rRNA transcript (SSU-rRNA, 5.8S rRNA, LSU-rRNA)"/>
    <property type="evidence" value="ECO:0007669"/>
    <property type="project" value="TreeGrafter"/>
</dbReference>
<dbReference type="Proteomes" id="UP000673691">
    <property type="component" value="Unassembled WGS sequence"/>
</dbReference>
<evidence type="ECO:0000256" key="3">
    <source>
        <dbReference type="ARBA" id="ARBA00009223"/>
    </source>
</evidence>
<evidence type="ECO:0000256" key="1">
    <source>
        <dbReference type="ARBA" id="ARBA00002883"/>
    </source>
</evidence>
<evidence type="ECO:0000256" key="7">
    <source>
        <dbReference type="ARBA" id="ARBA00022552"/>
    </source>
</evidence>
<feature type="region of interest" description="Disordered" evidence="10">
    <location>
        <begin position="1"/>
        <end position="26"/>
    </location>
</feature>
<evidence type="ECO:0000256" key="8">
    <source>
        <dbReference type="ARBA" id="ARBA00023242"/>
    </source>
</evidence>
<dbReference type="Pfam" id="PF22916">
    <property type="entry name" value="UTP25_NTPase-like"/>
    <property type="match status" value="1"/>
</dbReference>
<keyword evidence="14" id="KW-1185">Reference proteome</keyword>
<dbReference type="InterPro" id="IPR053939">
    <property type="entry name" value="UTP25_C"/>
</dbReference>
<evidence type="ECO:0000256" key="5">
    <source>
        <dbReference type="ARBA" id="ARBA00015422"/>
    </source>
</evidence>
<feature type="compositionally biased region" description="Acidic residues" evidence="10">
    <location>
        <begin position="1"/>
        <end position="17"/>
    </location>
</feature>
<keyword evidence="9" id="KW-0687">Ribonucleoprotein</keyword>
<gene>
    <name evidence="13" type="ORF">BJ554DRAFT_6342</name>
</gene>
<evidence type="ECO:0000313" key="13">
    <source>
        <dbReference type="EMBL" id="KAG5461459.1"/>
    </source>
</evidence>
<feature type="domain" description="UTP25 NTP hydrolase-like" evidence="12">
    <location>
        <begin position="134"/>
        <end position="394"/>
    </location>
</feature>